<evidence type="ECO:0000313" key="1">
    <source>
        <dbReference type="EMBL" id="SIT90342.1"/>
    </source>
</evidence>
<dbReference type="RefSeq" id="WP_076660772.1">
    <property type="nucleotide sequence ID" value="NZ_FTPR01000003.1"/>
</dbReference>
<organism evidence="1 2">
    <name type="scientific">Yoonia rosea</name>
    <dbReference type="NCBI Taxonomy" id="287098"/>
    <lineage>
        <taxon>Bacteria</taxon>
        <taxon>Pseudomonadati</taxon>
        <taxon>Pseudomonadota</taxon>
        <taxon>Alphaproteobacteria</taxon>
        <taxon>Rhodobacterales</taxon>
        <taxon>Paracoccaceae</taxon>
        <taxon>Yoonia</taxon>
    </lineage>
</organism>
<dbReference type="OrthoDB" id="7863406at2"/>
<evidence type="ECO:0008006" key="3">
    <source>
        <dbReference type="Google" id="ProtNLM"/>
    </source>
</evidence>
<proteinExistence type="predicted"/>
<evidence type="ECO:0000313" key="2">
    <source>
        <dbReference type="Proteomes" id="UP000186997"/>
    </source>
</evidence>
<gene>
    <name evidence="1" type="ORF">SAMN05421665_3072</name>
</gene>
<name>A0A1R3XG17_9RHOB</name>
<dbReference type="AlphaFoldDB" id="A0A1R3XG17"/>
<dbReference type="EMBL" id="FTPR01000003">
    <property type="protein sequence ID" value="SIT90342.1"/>
    <property type="molecule type" value="Genomic_DNA"/>
</dbReference>
<keyword evidence="2" id="KW-1185">Reference proteome</keyword>
<dbReference type="Proteomes" id="UP000186997">
    <property type="component" value="Unassembled WGS sequence"/>
</dbReference>
<accession>A0A1R3XG17</accession>
<protein>
    <recommendedName>
        <fullName evidence="3">Orotidine 5'-phosphate decarboxylase</fullName>
    </recommendedName>
</protein>
<sequence>MATEIKNIWYNPATSAFEGRIDITRKGKAFRYPCAVEGPIDMSPDEVQARMAAQAKRMSDTDPAIFSHS</sequence>
<dbReference type="STRING" id="287098.SAMN05421665_3072"/>
<reference evidence="2" key="1">
    <citation type="submission" date="2017-01" db="EMBL/GenBank/DDBJ databases">
        <authorList>
            <person name="Varghese N."/>
            <person name="Submissions S."/>
        </authorList>
    </citation>
    <scope>NUCLEOTIDE SEQUENCE [LARGE SCALE GENOMIC DNA]</scope>
    <source>
        <strain evidence="2">DSM 29591</strain>
    </source>
</reference>